<evidence type="ECO:0000256" key="4">
    <source>
        <dbReference type="ARBA" id="ARBA00022737"/>
    </source>
</evidence>
<accession>A0A915HKB6</accession>
<feature type="zinc finger region" description="C3H1-type" evidence="9">
    <location>
        <begin position="37"/>
        <end position="62"/>
    </location>
</feature>
<dbReference type="GO" id="GO:0006397">
    <property type="term" value="P:mRNA processing"/>
    <property type="evidence" value="ECO:0007669"/>
    <property type="project" value="UniProtKB-KW"/>
</dbReference>
<sequence>MSLLDLVANIDNIVFDVERSLLEQRGAQPLPFSGMDKTGAAICAYFLRHMCDKGTQCPFRHVSGEKSVVCKHWLRGLCKKGDQCEFLHEYDLSKMPECYFFSKYISGLAFSLGLDLDLGFGNACGLQGEGRKFLVLVERLRVDVSQSA</sequence>
<feature type="domain" description="C3H1-type" evidence="10">
    <location>
        <begin position="64"/>
        <end position="91"/>
    </location>
</feature>
<evidence type="ECO:0000256" key="2">
    <source>
        <dbReference type="ARBA" id="ARBA00022664"/>
    </source>
</evidence>
<comment type="subcellular location">
    <subcellularLocation>
        <location evidence="1">Nucleus</location>
    </subcellularLocation>
</comment>
<dbReference type="PROSITE" id="PS50103">
    <property type="entry name" value="ZF_C3H1"/>
    <property type="match status" value="2"/>
</dbReference>
<dbReference type="Gene3D" id="4.10.1000.10">
    <property type="entry name" value="Zinc finger, CCCH-type"/>
    <property type="match status" value="2"/>
</dbReference>
<dbReference type="InterPro" id="IPR000571">
    <property type="entry name" value="Znf_CCCH"/>
</dbReference>
<keyword evidence="6 9" id="KW-0862">Zinc</keyword>
<feature type="zinc finger region" description="C3H1-type" evidence="9">
    <location>
        <begin position="64"/>
        <end position="91"/>
    </location>
</feature>
<dbReference type="GO" id="GO:0005634">
    <property type="term" value="C:nucleus"/>
    <property type="evidence" value="ECO:0007669"/>
    <property type="project" value="UniProtKB-SubCell"/>
</dbReference>
<evidence type="ECO:0000313" key="11">
    <source>
        <dbReference type="Proteomes" id="UP000887565"/>
    </source>
</evidence>
<dbReference type="PANTHER" id="PTHR23102">
    <property type="entry name" value="CLEAVAGE AND POLYADENYLATION SPECIFICITY FACTOR SUBUNIT 4-RELATED"/>
    <property type="match status" value="1"/>
</dbReference>
<keyword evidence="8" id="KW-0539">Nucleus</keyword>
<dbReference type="Proteomes" id="UP000887565">
    <property type="component" value="Unplaced"/>
</dbReference>
<dbReference type="GO" id="GO:0008270">
    <property type="term" value="F:zinc ion binding"/>
    <property type="evidence" value="ECO:0007669"/>
    <property type="project" value="UniProtKB-KW"/>
</dbReference>
<dbReference type="GO" id="GO:0003723">
    <property type="term" value="F:RNA binding"/>
    <property type="evidence" value="ECO:0007669"/>
    <property type="project" value="UniProtKB-KW"/>
</dbReference>
<evidence type="ECO:0000259" key="10">
    <source>
        <dbReference type="PROSITE" id="PS50103"/>
    </source>
</evidence>
<keyword evidence="5 9" id="KW-0863">Zinc-finger</keyword>
<keyword evidence="4" id="KW-0677">Repeat</keyword>
<feature type="domain" description="C3H1-type" evidence="10">
    <location>
        <begin position="37"/>
        <end position="62"/>
    </location>
</feature>
<evidence type="ECO:0000256" key="8">
    <source>
        <dbReference type="ARBA" id="ARBA00023242"/>
    </source>
</evidence>
<organism evidence="11 12">
    <name type="scientific">Romanomermis culicivorax</name>
    <name type="common">Nematode worm</name>
    <dbReference type="NCBI Taxonomy" id="13658"/>
    <lineage>
        <taxon>Eukaryota</taxon>
        <taxon>Metazoa</taxon>
        <taxon>Ecdysozoa</taxon>
        <taxon>Nematoda</taxon>
        <taxon>Enoplea</taxon>
        <taxon>Dorylaimia</taxon>
        <taxon>Mermithida</taxon>
        <taxon>Mermithoidea</taxon>
        <taxon>Mermithidae</taxon>
        <taxon>Romanomermis</taxon>
    </lineage>
</organism>
<reference evidence="12" key="1">
    <citation type="submission" date="2022-11" db="UniProtKB">
        <authorList>
            <consortium name="WormBaseParasite"/>
        </authorList>
    </citation>
    <scope>IDENTIFICATION</scope>
</reference>
<dbReference type="AlphaFoldDB" id="A0A915HKB6"/>
<protein>
    <submittedName>
        <fullName evidence="12">C3H1-type domain-containing protein</fullName>
    </submittedName>
</protein>
<evidence type="ECO:0000256" key="7">
    <source>
        <dbReference type="ARBA" id="ARBA00022884"/>
    </source>
</evidence>
<proteinExistence type="predicted"/>
<keyword evidence="7" id="KW-0694">RNA-binding</keyword>
<dbReference type="InterPro" id="IPR036855">
    <property type="entry name" value="Znf_CCCH_sf"/>
</dbReference>
<dbReference type="SUPFAM" id="SSF90229">
    <property type="entry name" value="CCCH zinc finger"/>
    <property type="match status" value="2"/>
</dbReference>
<dbReference type="SMART" id="SM00356">
    <property type="entry name" value="ZnF_C3H1"/>
    <property type="match status" value="2"/>
</dbReference>
<dbReference type="WBParaSite" id="nRc.2.0.1.t02408-RA">
    <property type="protein sequence ID" value="nRc.2.0.1.t02408-RA"/>
    <property type="gene ID" value="nRc.2.0.1.g02408"/>
</dbReference>
<evidence type="ECO:0000256" key="5">
    <source>
        <dbReference type="ARBA" id="ARBA00022771"/>
    </source>
</evidence>
<evidence type="ECO:0000256" key="6">
    <source>
        <dbReference type="ARBA" id="ARBA00022833"/>
    </source>
</evidence>
<dbReference type="Pfam" id="PF18345">
    <property type="entry name" value="zf_CCCH_4"/>
    <property type="match status" value="1"/>
</dbReference>
<evidence type="ECO:0000256" key="9">
    <source>
        <dbReference type="PROSITE-ProRule" id="PRU00723"/>
    </source>
</evidence>
<evidence type="ECO:0000313" key="12">
    <source>
        <dbReference type="WBParaSite" id="nRc.2.0.1.t02408-RA"/>
    </source>
</evidence>
<keyword evidence="11" id="KW-1185">Reference proteome</keyword>
<evidence type="ECO:0000256" key="1">
    <source>
        <dbReference type="ARBA" id="ARBA00004123"/>
    </source>
</evidence>
<evidence type="ECO:0000256" key="3">
    <source>
        <dbReference type="ARBA" id="ARBA00022723"/>
    </source>
</evidence>
<dbReference type="PANTHER" id="PTHR23102:SF24">
    <property type="entry name" value="CLEAVAGE AND POLYADENYLATION SPECIFICITY FACTOR SUBUNIT 4"/>
    <property type="match status" value="1"/>
</dbReference>
<name>A0A915HKB6_ROMCU</name>
<keyword evidence="2" id="KW-0507">mRNA processing</keyword>
<dbReference type="InterPro" id="IPR045348">
    <property type="entry name" value="CPSF4/Yth1"/>
</dbReference>
<dbReference type="OMA" id="ESCAYTH"/>
<keyword evidence="3 9" id="KW-0479">Metal-binding</keyword>